<reference evidence="1" key="1">
    <citation type="journal article" date="2015" name="Nature">
        <title>Complex archaea that bridge the gap between prokaryotes and eukaryotes.</title>
        <authorList>
            <person name="Spang A."/>
            <person name="Saw J.H."/>
            <person name="Jorgensen S.L."/>
            <person name="Zaremba-Niedzwiedzka K."/>
            <person name="Martijn J."/>
            <person name="Lind A.E."/>
            <person name="van Eijk R."/>
            <person name="Schleper C."/>
            <person name="Guy L."/>
            <person name="Ettema T.J."/>
        </authorList>
    </citation>
    <scope>NUCLEOTIDE SEQUENCE</scope>
</reference>
<accession>A0A0F9ACJ5</accession>
<dbReference type="AlphaFoldDB" id="A0A0F9ACJ5"/>
<evidence type="ECO:0000313" key="1">
    <source>
        <dbReference type="EMBL" id="KKK76224.1"/>
    </source>
</evidence>
<gene>
    <name evidence="1" type="ORF">LCGC14_2865780</name>
</gene>
<sequence>IVDPLVVAGTNNDVDGDTNIFRCPFWAQDGIILGVQDAVTIEMSIRSDLSYSQQIYVHMNMGGMRMDEDRELPDLFVDAISAPGSSISGFCTKLGVRLFQVRLRRYIPSVRRLGFLRWMNDDGR</sequence>
<proteinExistence type="predicted"/>
<comment type="caution">
    <text evidence="1">The sequence shown here is derived from an EMBL/GenBank/DDBJ whole genome shotgun (WGS) entry which is preliminary data.</text>
</comment>
<protein>
    <submittedName>
        <fullName evidence="1">Uncharacterized protein</fullName>
    </submittedName>
</protein>
<name>A0A0F9ACJ5_9ZZZZ</name>
<feature type="non-terminal residue" evidence="1">
    <location>
        <position position="1"/>
    </location>
</feature>
<organism evidence="1">
    <name type="scientific">marine sediment metagenome</name>
    <dbReference type="NCBI Taxonomy" id="412755"/>
    <lineage>
        <taxon>unclassified sequences</taxon>
        <taxon>metagenomes</taxon>
        <taxon>ecological metagenomes</taxon>
    </lineage>
</organism>
<dbReference type="EMBL" id="LAZR01055502">
    <property type="protein sequence ID" value="KKK76224.1"/>
    <property type="molecule type" value="Genomic_DNA"/>
</dbReference>